<name>A0A9Q1CQG4_HOLLE</name>
<feature type="compositionally biased region" description="Low complexity" evidence="1">
    <location>
        <begin position="64"/>
        <end position="79"/>
    </location>
</feature>
<evidence type="ECO:0000313" key="2">
    <source>
        <dbReference type="EMBL" id="KAJ8049503.1"/>
    </source>
</evidence>
<feature type="compositionally biased region" description="Polar residues" evidence="1">
    <location>
        <begin position="1"/>
        <end position="11"/>
    </location>
</feature>
<feature type="compositionally biased region" description="Basic and acidic residues" evidence="1">
    <location>
        <begin position="21"/>
        <end position="32"/>
    </location>
</feature>
<protein>
    <submittedName>
        <fullName evidence="2">Uncharacterized protein</fullName>
    </submittedName>
</protein>
<dbReference type="AlphaFoldDB" id="A0A9Q1CQG4"/>
<evidence type="ECO:0000256" key="1">
    <source>
        <dbReference type="SAM" id="MobiDB-lite"/>
    </source>
</evidence>
<keyword evidence="3" id="KW-1185">Reference proteome</keyword>
<proteinExistence type="predicted"/>
<reference evidence="2" key="1">
    <citation type="submission" date="2021-10" db="EMBL/GenBank/DDBJ databases">
        <title>Tropical sea cucumber genome reveals ecological adaptation and Cuvierian tubules defense mechanism.</title>
        <authorList>
            <person name="Chen T."/>
        </authorList>
    </citation>
    <scope>NUCLEOTIDE SEQUENCE</scope>
    <source>
        <strain evidence="2">Nanhai2018</strain>
        <tissue evidence="2">Muscle</tissue>
    </source>
</reference>
<feature type="compositionally biased region" description="Polar residues" evidence="1">
    <location>
        <begin position="126"/>
        <end position="145"/>
    </location>
</feature>
<evidence type="ECO:0000313" key="3">
    <source>
        <dbReference type="Proteomes" id="UP001152320"/>
    </source>
</evidence>
<dbReference type="Proteomes" id="UP001152320">
    <property type="component" value="Chromosome 1"/>
</dbReference>
<feature type="region of interest" description="Disordered" evidence="1">
    <location>
        <begin position="1"/>
        <end position="32"/>
    </location>
</feature>
<organism evidence="2 3">
    <name type="scientific">Holothuria leucospilota</name>
    <name type="common">Black long sea cucumber</name>
    <name type="synonym">Mertensiothuria leucospilota</name>
    <dbReference type="NCBI Taxonomy" id="206669"/>
    <lineage>
        <taxon>Eukaryota</taxon>
        <taxon>Metazoa</taxon>
        <taxon>Echinodermata</taxon>
        <taxon>Eleutherozoa</taxon>
        <taxon>Echinozoa</taxon>
        <taxon>Holothuroidea</taxon>
        <taxon>Aspidochirotacea</taxon>
        <taxon>Aspidochirotida</taxon>
        <taxon>Holothuriidae</taxon>
        <taxon>Holothuria</taxon>
    </lineage>
</organism>
<feature type="region of interest" description="Disordered" evidence="1">
    <location>
        <begin position="44"/>
        <end position="145"/>
    </location>
</feature>
<feature type="compositionally biased region" description="Low complexity" evidence="1">
    <location>
        <begin position="98"/>
        <end position="114"/>
    </location>
</feature>
<sequence>MMNQTGQQRQGTYKRYLFGAEKTDVPRNTKKRWLEKSRQTLNLDHQELSTVAGNGDRTCSSRTSSIPNEPGNNPPEISETSLNHDVHNVIRGGESCTSEDASSSQGLSESSQDAQDVNCGDESRTFVDSSSFQGHSDFSQDAQVK</sequence>
<comment type="caution">
    <text evidence="2">The sequence shown here is derived from an EMBL/GenBank/DDBJ whole genome shotgun (WGS) entry which is preliminary data.</text>
</comment>
<feature type="compositionally biased region" description="Polar residues" evidence="1">
    <location>
        <begin position="44"/>
        <end position="63"/>
    </location>
</feature>
<dbReference type="EMBL" id="JAIZAY010000001">
    <property type="protein sequence ID" value="KAJ8049503.1"/>
    <property type="molecule type" value="Genomic_DNA"/>
</dbReference>
<gene>
    <name evidence="2" type="ORF">HOLleu_02275</name>
</gene>
<accession>A0A9Q1CQG4</accession>